<protein>
    <submittedName>
        <fullName evidence="1">Uncharacterized protein</fullName>
    </submittedName>
</protein>
<comment type="caution">
    <text evidence="1">The sequence shown here is derived from an EMBL/GenBank/DDBJ whole genome shotgun (WGS) entry which is preliminary data.</text>
</comment>
<keyword evidence="2" id="KW-1185">Reference proteome</keyword>
<dbReference type="EMBL" id="LXQA011020120">
    <property type="protein sequence ID" value="MCI81484.1"/>
    <property type="molecule type" value="Genomic_DNA"/>
</dbReference>
<sequence>MNPSNPEFDRE</sequence>
<evidence type="ECO:0000313" key="2">
    <source>
        <dbReference type="Proteomes" id="UP000265520"/>
    </source>
</evidence>
<accession>A0A392UZL2</accession>
<reference evidence="1 2" key="1">
    <citation type="journal article" date="2018" name="Front. Plant Sci.">
        <title>Red Clover (Trifolium pratense) and Zigzag Clover (T. medium) - A Picture of Genomic Similarities and Differences.</title>
        <authorList>
            <person name="Dluhosova J."/>
            <person name="Istvanek J."/>
            <person name="Nedelnik J."/>
            <person name="Repkova J."/>
        </authorList>
    </citation>
    <scope>NUCLEOTIDE SEQUENCE [LARGE SCALE GENOMIC DNA]</scope>
    <source>
        <strain evidence="2">cv. 10/8</strain>
        <tissue evidence="1">Leaf</tissue>
    </source>
</reference>
<organism evidence="1 2">
    <name type="scientific">Trifolium medium</name>
    <dbReference type="NCBI Taxonomy" id="97028"/>
    <lineage>
        <taxon>Eukaryota</taxon>
        <taxon>Viridiplantae</taxon>
        <taxon>Streptophyta</taxon>
        <taxon>Embryophyta</taxon>
        <taxon>Tracheophyta</taxon>
        <taxon>Spermatophyta</taxon>
        <taxon>Magnoliopsida</taxon>
        <taxon>eudicotyledons</taxon>
        <taxon>Gunneridae</taxon>
        <taxon>Pentapetalae</taxon>
        <taxon>rosids</taxon>
        <taxon>fabids</taxon>
        <taxon>Fabales</taxon>
        <taxon>Fabaceae</taxon>
        <taxon>Papilionoideae</taxon>
        <taxon>50 kb inversion clade</taxon>
        <taxon>NPAAA clade</taxon>
        <taxon>Hologalegina</taxon>
        <taxon>IRL clade</taxon>
        <taxon>Trifolieae</taxon>
        <taxon>Trifolium</taxon>
    </lineage>
</organism>
<evidence type="ECO:0000313" key="1">
    <source>
        <dbReference type="EMBL" id="MCI81484.1"/>
    </source>
</evidence>
<name>A0A392UZL2_9FABA</name>
<proteinExistence type="predicted"/>
<feature type="non-terminal residue" evidence="1">
    <location>
        <position position="11"/>
    </location>
</feature>
<dbReference type="Proteomes" id="UP000265520">
    <property type="component" value="Unassembled WGS sequence"/>
</dbReference>